<proteinExistence type="predicted"/>
<keyword evidence="2" id="KW-1185">Reference proteome</keyword>
<sequence>MSTLDEDLARLNFEYLMLARECARSNPAETAWRFGLDKNRIEKLADMTLEHLRDQAESSRAVIQLLPVFVPSGVSMGTYVDLLQPFILEWTDENSAI</sequence>
<dbReference type="RefSeq" id="WP_036272399.1">
    <property type="nucleotide sequence ID" value="NZ_CP014476.1"/>
</dbReference>
<protein>
    <submittedName>
        <fullName evidence="1">Uncharacterized protein</fullName>
    </submittedName>
</protein>
<dbReference type="SUPFAM" id="SSF63592">
    <property type="entry name" value="Flagellar transcriptional activator FlhD"/>
    <property type="match status" value="1"/>
</dbReference>
<gene>
    <name evidence="1" type="ORF">JT25_003385</name>
</gene>
<dbReference type="OrthoDB" id="5571033at2"/>
<dbReference type="InterPro" id="IPR036194">
    <property type="entry name" value="FlhD_sf"/>
</dbReference>
<reference evidence="1 2" key="1">
    <citation type="journal article" date="2015" name="Environ. Microbiol.">
        <title>Methane oxidation coupled to nitrate reduction under hypoxia by the Gammaproteobacterium Methylomonas denitrificans, sp. nov. type strain FJG1.</title>
        <authorList>
            <person name="Kits K.D."/>
            <person name="Klotz M.G."/>
            <person name="Stein L.Y."/>
        </authorList>
    </citation>
    <scope>NUCLEOTIDE SEQUENCE [LARGE SCALE GENOMIC DNA]</scope>
    <source>
        <strain evidence="1 2">FJG1</strain>
    </source>
</reference>
<dbReference type="Proteomes" id="UP000030512">
    <property type="component" value="Chromosome"/>
</dbReference>
<evidence type="ECO:0000313" key="2">
    <source>
        <dbReference type="Proteomes" id="UP000030512"/>
    </source>
</evidence>
<dbReference type="KEGG" id="mdn:JT25_003385"/>
<accession>A0A140E565</accession>
<name>A0A140E565_9GAMM</name>
<dbReference type="Gene3D" id="1.10.4000.10">
    <property type="entry name" value="Flagellar transcriptional activator FlhD"/>
    <property type="match status" value="1"/>
</dbReference>
<dbReference type="AlphaFoldDB" id="A0A140E565"/>
<evidence type="ECO:0000313" key="1">
    <source>
        <dbReference type="EMBL" id="AMK75539.1"/>
    </source>
</evidence>
<organism evidence="1 2">
    <name type="scientific">Methylomonas denitrificans</name>
    <dbReference type="NCBI Taxonomy" id="1538553"/>
    <lineage>
        <taxon>Bacteria</taxon>
        <taxon>Pseudomonadati</taxon>
        <taxon>Pseudomonadota</taxon>
        <taxon>Gammaproteobacteria</taxon>
        <taxon>Methylococcales</taxon>
        <taxon>Methylococcaceae</taxon>
        <taxon>Methylomonas</taxon>
    </lineage>
</organism>
<dbReference type="EMBL" id="CP014476">
    <property type="protein sequence ID" value="AMK75539.1"/>
    <property type="molecule type" value="Genomic_DNA"/>
</dbReference>